<keyword evidence="3" id="KW-1185">Reference proteome</keyword>
<name>A0ABU3E5H5_9FLAO</name>
<protein>
    <submittedName>
        <fullName evidence="2">Helix-turn-helix transcriptional regulator</fullName>
    </submittedName>
</protein>
<accession>A0ABU3E5H5</accession>
<gene>
    <name evidence="2" type="ORF">RM549_15750</name>
</gene>
<dbReference type="EMBL" id="JAVRHM010000021">
    <property type="protein sequence ID" value="MDT0691250.1"/>
    <property type="molecule type" value="Genomic_DNA"/>
</dbReference>
<dbReference type="InterPro" id="IPR001387">
    <property type="entry name" value="Cro/C1-type_HTH"/>
</dbReference>
<dbReference type="PROSITE" id="PS50943">
    <property type="entry name" value="HTH_CROC1"/>
    <property type="match status" value="1"/>
</dbReference>
<proteinExistence type="predicted"/>
<sequence length="233" mass="27436">MAVKIETDHGVIYFTLEDYMKRNRIKLQEIADLFDKSYQQAGNIKNGKSNSLTFDMIAAMCDKFNCQPGQLFQYHKVSNDKIKSLNELSIVTSYNKIKKMANNEVISAEIHIIYYQEEDFIIFGSPELDIFSDFELKTEHREDLQQAVIANFRENFKIKNSQYKKFDAFIMNMQRHNHWKYCNETKSFIPMPLSYYLSTFDVLKKMVENRPSEIIKLRVSINLDVEAIDFDLG</sequence>
<comment type="caution">
    <text evidence="2">The sequence shown here is derived from an EMBL/GenBank/DDBJ whole genome shotgun (WGS) entry which is preliminary data.</text>
</comment>
<reference evidence="2 3" key="1">
    <citation type="submission" date="2023-09" db="EMBL/GenBank/DDBJ databases">
        <authorList>
            <person name="Rey-Velasco X."/>
        </authorList>
    </citation>
    <scope>NUCLEOTIDE SEQUENCE [LARGE SCALE GENOMIC DNA]</scope>
    <source>
        <strain evidence="2 3">F188</strain>
    </source>
</reference>
<evidence type="ECO:0000259" key="1">
    <source>
        <dbReference type="PROSITE" id="PS50943"/>
    </source>
</evidence>
<dbReference type="Proteomes" id="UP001261624">
    <property type="component" value="Unassembled WGS sequence"/>
</dbReference>
<evidence type="ECO:0000313" key="3">
    <source>
        <dbReference type="Proteomes" id="UP001261624"/>
    </source>
</evidence>
<dbReference type="Pfam" id="PF13443">
    <property type="entry name" value="HTH_26"/>
    <property type="match status" value="1"/>
</dbReference>
<dbReference type="CDD" id="cd00093">
    <property type="entry name" value="HTH_XRE"/>
    <property type="match status" value="1"/>
</dbReference>
<dbReference type="SUPFAM" id="SSF47413">
    <property type="entry name" value="lambda repressor-like DNA-binding domains"/>
    <property type="match status" value="1"/>
</dbReference>
<organism evidence="2 3">
    <name type="scientific">Autumnicola patrickiae</name>
    <dbReference type="NCBI Taxonomy" id="3075591"/>
    <lineage>
        <taxon>Bacteria</taxon>
        <taxon>Pseudomonadati</taxon>
        <taxon>Bacteroidota</taxon>
        <taxon>Flavobacteriia</taxon>
        <taxon>Flavobacteriales</taxon>
        <taxon>Flavobacteriaceae</taxon>
        <taxon>Autumnicola</taxon>
    </lineage>
</organism>
<dbReference type="InterPro" id="IPR010982">
    <property type="entry name" value="Lambda_DNA-bd_dom_sf"/>
</dbReference>
<feature type="domain" description="HTH cro/C1-type" evidence="1">
    <location>
        <begin position="16"/>
        <end position="71"/>
    </location>
</feature>
<evidence type="ECO:0000313" key="2">
    <source>
        <dbReference type="EMBL" id="MDT0691250.1"/>
    </source>
</evidence>
<dbReference type="Gene3D" id="1.10.260.40">
    <property type="entry name" value="lambda repressor-like DNA-binding domains"/>
    <property type="match status" value="1"/>
</dbReference>
<dbReference type="RefSeq" id="WP_311686563.1">
    <property type="nucleotide sequence ID" value="NZ_JAVRHM010000021.1"/>
</dbReference>